<name>A0A5K7ZWP5_9BACT</name>
<feature type="transmembrane region" description="Helical" evidence="12">
    <location>
        <begin position="15"/>
        <end position="38"/>
    </location>
</feature>
<sequence length="470" mass="52351">MTSHLDPVFLARLQFAFTVAYHITFPAFTIGLASWLAVVEWRWLKTGNPLYAQIYRMWVKIFAVAFGMGVVTGVVLSYQFGTNWSVFSDKVGNIIGPLLGYEVLTAFFLEASFLGIMLFGWNRVSKRMHFTATLIVAVGTLISAFWILSANSWMQTPAGFREASGGMLLPTDWMQIIFNPSFPYRFIHMVTGAYLTTAFVVGGIGGYYLWRGWHERHARIMLGMAMIMAIFVAPMQLLFGDMHGLNTFEHQPVKVAAMEGIWETEQGAGLRLFAWPDQIGETNRFEIVIPKLSSLILTHDWNGEVKGLRSWARADRPPVALVFWTFRIMVGLGMLMIATGLVALVLYCRKELFTTRWFHLWCMAMTPAGFVAVVTGWIVTEVGRQPFVVFNVMRTSETVSPVAGEAVAASLTAFVVTYGLLFTAAAYYILKIIGKGPDSDTMEDDAYGSHGVKKPPLVTDMAAQTGGKDV</sequence>
<dbReference type="PANTHER" id="PTHR30365">
    <property type="entry name" value="CYTOCHROME D UBIQUINOL OXIDASE"/>
    <property type="match status" value="1"/>
</dbReference>
<proteinExistence type="inferred from homology"/>
<keyword evidence="6 12" id="KW-0812">Transmembrane</keyword>
<dbReference type="AlphaFoldDB" id="A0A5K7ZWP5"/>
<feature type="transmembrane region" description="Helical" evidence="12">
    <location>
        <begin position="58"/>
        <end position="78"/>
    </location>
</feature>
<organism evidence="13 14">
    <name type="scientific">Desulfosarcina ovata subsp. sediminis</name>
    <dbReference type="NCBI Taxonomy" id="885957"/>
    <lineage>
        <taxon>Bacteria</taxon>
        <taxon>Pseudomonadati</taxon>
        <taxon>Thermodesulfobacteriota</taxon>
        <taxon>Desulfobacteria</taxon>
        <taxon>Desulfobacterales</taxon>
        <taxon>Desulfosarcinaceae</taxon>
        <taxon>Desulfosarcina</taxon>
    </lineage>
</organism>
<keyword evidence="7 12" id="KW-0479">Metal-binding</keyword>
<dbReference type="Proteomes" id="UP000425960">
    <property type="component" value="Chromosome"/>
</dbReference>
<dbReference type="GO" id="GO:0070069">
    <property type="term" value="C:cytochrome complex"/>
    <property type="evidence" value="ECO:0007669"/>
    <property type="project" value="UniProtKB-UniRule"/>
</dbReference>
<comment type="subcellular location">
    <subcellularLocation>
        <location evidence="1">Cell membrane</location>
        <topology evidence="1">Multi-pass membrane protein</topology>
    </subcellularLocation>
</comment>
<feature type="transmembrane region" description="Helical" evidence="12">
    <location>
        <begin position="406"/>
        <end position="430"/>
    </location>
</feature>
<dbReference type="Pfam" id="PF01654">
    <property type="entry name" value="Cyt_bd_oxida_I"/>
    <property type="match status" value="1"/>
</dbReference>
<protein>
    <submittedName>
        <fullName evidence="13">Cytochrome ubiquinol oxidase subunit I</fullName>
    </submittedName>
</protein>
<dbReference type="GO" id="GO:0005886">
    <property type="term" value="C:plasma membrane"/>
    <property type="evidence" value="ECO:0007669"/>
    <property type="project" value="UniProtKB-SubCell"/>
</dbReference>
<evidence type="ECO:0000256" key="4">
    <source>
        <dbReference type="ARBA" id="ARBA00022475"/>
    </source>
</evidence>
<dbReference type="EMBL" id="AP021876">
    <property type="protein sequence ID" value="BBO84679.1"/>
    <property type="molecule type" value="Genomic_DNA"/>
</dbReference>
<evidence type="ECO:0000256" key="1">
    <source>
        <dbReference type="ARBA" id="ARBA00004651"/>
    </source>
</evidence>
<keyword evidence="10 12" id="KW-0408">Iron</keyword>
<feature type="transmembrane region" description="Helical" evidence="12">
    <location>
        <begin position="186"/>
        <end position="210"/>
    </location>
</feature>
<keyword evidence="3 12" id="KW-0813">Transport</keyword>
<feature type="transmembrane region" description="Helical" evidence="12">
    <location>
        <begin position="128"/>
        <end position="148"/>
    </location>
</feature>
<feature type="transmembrane region" description="Helical" evidence="12">
    <location>
        <begin position="98"/>
        <end position="121"/>
    </location>
</feature>
<evidence type="ECO:0000313" key="14">
    <source>
        <dbReference type="Proteomes" id="UP000425960"/>
    </source>
</evidence>
<evidence type="ECO:0000256" key="9">
    <source>
        <dbReference type="ARBA" id="ARBA00022989"/>
    </source>
</evidence>
<keyword evidence="4 12" id="KW-1003">Cell membrane</keyword>
<evidence type="ECO:0000256" key="8">
    <source>
        <dbReference type="ARBA" id="ARBA00022982"/>
    </source>
</evidence>
<feature type="transmembrane region" description="Helical" evidence="12">
    <location>
        <begin position="222"/>
        <end position="239"/>
    </location>
</feature>
<keyword evidence="5 12" id="KW-0349">Heme</keyword>
<evidence type="ECO:0000313" key="13">
    <source>
        <dbReference type="EMBL" id="BBO84679.1"/>
    </source>
</evidence>
<dbReference type="RefSeq" id="WP_155324533.1">
    <property type="nucleotide sequence ID" value="NZ_AP021876.1"/>
</dbReference>
<keyword evidence="11 12" id="KW-0472">Membrane</keyword>
<evidence type="ECO:0000256" key="5">
    <source>
        <dbReference type="ARBA" id="ARBA00022617"/>
    </source>
</evidence>
<evidence type="ECO:0000256" key="2">
    <source>
        <dbReference type="ARBA" id="ARBA00009819"/>
    </source>
</evidence>
<dbReference type="InterPro" id="IPR002585">
    <property type="entry name" value="Cyt-d_ubiquinol_oxidase_su_1"/>
</dbReference>
<feature type="transmembrane region" description="Helical" evidence="12">
    <location>
        <begin position="358"/>
        <end position="379"/>
    </location>
</feature>
<evidence type="ECO:0000256" key="11">
    <source>
        <dbReference type="ARBA" id="ARBA00023136"/>
    </source>
</evidence>
<feature type="transmembrane region" description="Helical" evidence="12">
    <location>
        <begin position="321"/>
        <end position="346"/>
    </location>
</feature>
<dbReference type="GO" id="GO:0009055">
    <property type="term" value="F:electron transfer activity"/>
    <property type="evidence" value="ECO:0007669"/>
    <property type="project" value="UniProtKB-UniRule"/>
</dbReference>
<gene>
    <name evidence="13" type="ORF">DSCO28_52450</name>
</gene>
<evidence type="ECO:0000256" key="10">
    <source>
        <dbReference type="ARBA" id="ARBA00023004"/>
    </source>
</evidence>
<evidence type="ECO:0000256" key="7">
    <source>
        <dbReference type="ARBA" id="ARBA00022723"/>
    </source>
</evidence>
<dbReference type="PANTHER" id="PTHR30365:SF14">
    <property type="entry name" value="CYTOCHROME BD MENAQUINOL OXIDASE SUBUNIT I-RELATED"/>
    <property type="match status" value="1"/>
</dbReference>
<evidence type="ECO:0000256" key="12">
    <source>
        <dbReference type="PIRNR" id="PIRNR006446"/>
    </source>
</evidence>
<dbReference type="KEGG" id="dov:DSCO28_52450"/>
<evidence type="ECO:0000256" key="6">
    <source>
        <dbReference type="ARBA" id="ARBA00022692"/>
    </source>
</evidence>
<dbReference type="GO" id="GO:0016682">
    <property type="term" value="F:oxidoreductase activity, acting on diphenols and related substances as donors, oxygen as acceptor"/>
    <property type="evidence" value="ECO:0007669"/>
    <property type="project" value="TreeGrafter"/>
</dbReference>
<accession>A0A5K7ZWP5</accession>
<dbReference type="GO" id="GO:0019646">
    <property type="term" value="P:aerobic electron transport chain"/>
    <property type="evidence" value="ECO:0007669"/>
    <property type="project" value="InterPro"/>
</dbReference>
<dbReference type="PIRSF" id="PIRSF006446">
    <property type="entry name" value="Cyt_quinol_oxidase_1"/>
    <property type="match status" value="1"/>
</dbReference>
<evidence type="ECO:0000256" key="3">
    <source>
        <dbReference type="ARBA" id="ARBA00022448"/>
    </source>
</evidence>
<dbReference type="GO" id="GO:0046872">
    <property type="term" value="F:metal ion binding"/>
    <property type="evidence" value="ECO:0007669"/>
    <property type="project" value="UniProtKB-UniRule"/>
</dbReference>
<dbReference type="GO" id="GO:0020037">
    <property type="term" value="F:heme binding"/>
    <property type="evidence" value="ECO:0007669"/>
    <property type="project" value="TreeGrafter"/>
</dbReference>
<keyword evidence="8 12" id="KW-0249">Electron transport</keyword>
<reference evidence="13 14" key="1">
    <citation type="submission" date="2019-11" db="EMBL/GenBank/DDBJ databases">
        <title>Comparative genomics of hydrocarbon-degrading Desulfosarcina strains.</title>
        <authorList>
            <person name="Watanabe M."/>
            <person name="Kojima H."/>
            <person name="Fukui M."/>
        </authorList>
    </citation>
    <scope>NUCLEOTIDE SEQUENCE [LARGE SCALE GENOMIC DNA]</scope>
    <source>
        <strain evidence="13 14">28bB2T</strain>
    </source>
</reference>
<keyword evidence="9 12" id="KW-1133">Transmembrane helix</keyword>
<comment type="similarity">
    <text evidence="2 12">Belongs to the cytochrome ubiquinol oxidase subunit 1 family.</text>
</comment>